<evidence type="ECO:0000256" key="1">
    <source>
        <dbReference type="ARBA" id="ARBA00022722"/>
    </source>
</evidence>
<evidence type="ECO:0000256" key="3">
    <source>
        <dbReference type="ARBA" id="ARBA00022759"/>
    </source>
</evidence>
<reference evidence="7" key="1">
    <citation type="journal article" date="2014" name="Int. J. Syst. Evol. Microbiol.">
        <title>Complete genome of a new Firmicutes species belonging to the dominant human colonic microbiota ('Ruminococcus bicirculans') reveals two chromosomes and a selective capacity to utilize plant glucans.</title>
        <authorList>
            <consortium name="NISC Comparative Sequencing Program"/>
            <person name="Wegmann U."/>
            <person name="Louis P."/>
            <person name="Goesmann A."/>
            <person name="Henrissat B."/>
            <person name="Duncan S.H."/>
            <person name="Flint H.J."/>
        </authorList>
    </citation>
    <scope>NUCLEOTIDE SEQUENCE</scope>
    <source>
        <strain evidence="7">CECT 8869</strain>
    </source>
</reference>
<evidence type="ECO:0000256" key="6">
    <source>
        <dbReference type="ARBA" id="ARBA00023180"/>
    </source>
</evidence>
<gene>
    <name evidence="7" type="ORF">Q2T41_03995</name>
</gene>
<dbReference type="Pfam" id="PF02265">
    <property type="entry name" value="S1-P1_nuclease"/>
    <property type="match status" value="1"/>
</dbReference>
<evidence type="ECO:0000256" key="5">
    <source>
        <dbReference type="ARBA" id="ARBA00023157"/>
    </source>
</evidence>
<keyword evidence="2" id="KW-0479">Metal-binding</keyword>
<keyword evidence="4" id="KW-0378">Hydrolase</keyword>
<dbReference type="EMBL" id="JAUKUC010000001">
    <property type="protein sequence ID" value="MDO1511825.1"/>
    <property type="molecule type" value="Genomic_DNA"/>
</dbReference>
<comment type="caution">
    <text evidence="7">The sequence shown here is derived from an EMBL/GenBank/DDBJ whole genome shotgun (WGS) entry which is preliminary data.</text>
</comment>
<dbReference type="Gene3D" id="1.10.575.10">
    <property type="entry name" value="P1 Nuclease"/>
    <property type="match status" value="1"/>
</dbReference>
<organism evidence="7 8">
    <name type="scientific">Maribacter confluentis</name>
    <dbReference type="NCBI Taxonomy" id="1656093"/>
    <lineage>
        <taxon>Bacteria</taxon>
        <taxon>Pseudomonadati</taxon>
        <taxon>Bacteroidota</taxon>
        <taxon>Flavobacteriia</taxon>
        <taxon>Flavobacteriales</taxon>
        <taxon>Flavobacteriaceae</taxon>
        <taxon>Maribacter</taxon>
    </lineage>
</organism>
<keyword evidence="6" id="KW-0325">Glycoprotein</keyword>
<protein>
    <submittedName>
        <fullName evidence="7">S1/P1 nuclease</fullName>
    </submittedName>
</protein>
<dbReference type="RefSeq" id="WP_304435045.1">
    <property type="nucleotide sequence ID" value="NZ_JAUKUC010000001.1"/>
</dbReference>
<evidence type="ECO:0000256" key="2">
    <source>
        <dbReference type="ARBA" id="ARBA00022723"/>
    </source>
</evidence>
<evidence type="ECO:0000256" key="4">
    <source>
        <dbReference type="ARBA" id="ARBA00022801"/>
    </source>
</evidence>
<accession>A0ABT8RLN0</accession>
<evidence type="ECO:0000313" key="7">
    <source>
        <dbReference type="EMBL" id="MDO1511825.1"/>
    </source>
</evidence>
<dbReference type="SUPFAM" id="SSF48537">
    <property type="entry name" value="Phospholipase C/P1 nuclease"/>
    <property type="match status" value="1"/>
</dbReference>
<keyword evidence="8" id="KW-1185">Reference proteome</keyword>
<dbReference type="InterPro" id="IPR003154">
    <property type="entry name" value="S1/P1nuclease"/>
</dbReference>
<name>A0ABT8RLN0_9FLAO</name>
<dbReference type="CDD" id="cd11010">
    <property type="entry name" value="S1-P1_nuclease"/>
    <property type="match status" value="1"/>
</dbReference>
<reference evidence="7" key="2">
    <citation type="submission" date="2023-06" db="EMBL/GenBank/DDBJ databases">
        <authorList>
            <person name="Lucena T."/>
            <person name="Sun Q."/>
        </authorList>
    </citation>
    <scope>NUCLEOTIDE SEQUENCE</scope>
    <source>
        <strain evidence="7">CECT 8869</strain>
    </source>
</reference>
<keyword evidence="3" id="KW-0255">Endonuclease</keyword>
<proteinExistence type="predicted"/>
<keyword evidence="5" id="KW-1015">Disulfide bond</keyword>
<dbReference type="PANTHER" id="PTHR33146">
    <property type="entry name" value="ENDONUCLEASE 4"/>
    <property type="match status" value="1"/>
</dbReference>
<evidence type="ECO:0000313" key="8">
    <source>
        <dbReference type="Proteomes" id="UP001168579"/>
    </source>
</evidence>
<keyword evidence="1" id="KW-0540">Nuclease</keyword>
<dbReference type="Proteomes" id="UP001168579">
    <property type="component" value="Unassembled WGS sequence"/>
</dbReference>
<dbReference type="PANTHER" id="PTHR33146:SF26">
    <property type="entry name" value="ENDONUCLEASE 4"/>
    <property type="match status" value="1"/>
</dbReference>
<sequence length="259" mass="29573">MKNIVVLVLCMLMYPNTRANDMVWSKMGHRVVGEIAEEHLNRKAKRAIEKLLDGKSLAAVSNFADEIKADRAFSKFSAWHYVNIPFGKTYDQIEPSQYGDLVQGVNTCIQIIQDKNSGKEDKAFYLKFLIHLIGDLHQPMHVGRFEDKGGNDIQLQWFGDGTNLHRVWDSNMIEDNGMSFTELAMEYPKLSKEGLNNLQNGTLLDWVEESHQLATKVYASVETGEKLGYRYSYDWWTTVTSQLQKGGVRLATVLNDVFK</sequence>
<dbReference type="InterPro" id="IPR008947">
    <property type="entry name" value="PLipase_C/P1_nuclease_dom_sf"/>
</dbReference>